<reference evidence="2" key="1">
    <citation type="journal article" date="2022" name="Mol. Ecol. Resour.">
        <title>The genomes of chicory, endive, great burdock and yacon provide insights into Asteraceae palaeo-polyploidization history and plant inulin production.</title>
        <authorList>
            <person name="Fan W."/>
            <person name="Wang S."/>
            <person name="Wang H."/>
            <person name="Wang A."/>
            <person name="Jiang F."/>
            <person name="Liu H."/>
            <person name="Zhao H."/>
            <person name="Xu D."/>
            <person name="Zhang Y."/>
        </authorList>
    </citation>
    <scope>NUCLEOTIDE SEQUENCE [LARGE SCALE GENOMIC DNA]</scope>
    <source>
        <strain evidence="2">cv. Yunnan</strain>
    </source>
</reference>
<organism evidence="1 2">
    <name type="scientific">Smallanthus sonchifolius</name>
    <dbReference type="NCBI Taxonomy" id="185202"/>
    <lineage>
        <taxon>Eukaryota</taxon>
        <taxon>Viridiplantae</taxon>
        <taxon>Streptophyta</taxon>
        <taxon>Embryophyta</taxon>
        <taxon>Tracheophyta</taxon>
        <taxon>Spermatophyta</taxon>
        <taxon>Magnoliopsida</taxon>
        <taxon>eudicotyledons</taxon>
        <taxon>Gunneridae</taxon>
        <taxon>Pentapetalae</taxon>
        <taxon>asterids</taxon>
        <taxon>campanulids</taxon>
        <taxon>Asterales</taxon>
        <taxon>Asteraceae</taxon>
        <taxon>Asteroideae</taxon>
        <taxon>Heliantheae alliance</taxon>
        <taxon>Millerieae</taxon>
        <taxon>Smallanthus</taxon>
    </lineage>
</organism>
<proteinExistence type="predicted"/>
<dbReference type="EMBL" id="CM042045">
    <property type="protein sequence ID" value="KAI3683924.1"/>
    <property type="molecule type" value="Genomic_DNA"/>
</dbReference>
<gene>
    <name evidence="1" type="ORF">L1987_84439</name>
</gene>
<keyword evidence="2" id="KW-1185">Reference proteome</keyword>
<dbReference type="Proteomes" id="UP001056120">
    <property type="component" value="Linkage Group LG28"/>
</dbReference>
<evidence type="ECO:0000313" key="1">
    <source>
        <dbReference type="EMBL" id="KAI3683924.1"/>
    </source>
</evidence>
<accession>A0ACB8YFB5</accession>
<evidence type="ECO:0000313" key="2">
    <source>
        <dbReference type="Proteomes" id="UP001056120"/>
    </source>
</evidence>
<name>A0ACB8YFB5_9ASTR</name>
<protein>
    <submittedName>
        <fullName evidence="1">Uncharacterized protein</fullName>
    </submittedName>
</protein>
<sequence length="72" mass="7998">MQRSNNTGGGSHHRQEANGLSFVLSLFLMVMMAIKISKNKENMWVLHVLGWIGAEMLACGLATHFVALEKEL</sequence>
<reference evidence="1 2" key="2">
    <citation type="journal article" date="2022" name="Mol. Ecol. Resour.">
        <title>The genomes of chicory, endive, great burdock and yacon provide insights into Asteraceae paleo-polyploidization history and plant inulin production.</title>
        <authorList>
            <person name="Fan W."/>
            <person name="Wang S."/>
            <person name="Wang H."/>
            <person name="Wang A."/>
            <person name="Jiang F."/>
            <person name="Liu H."/>
            <person name="Zhao H."/>
            <person name="Xu D."/>
            <person name="Zhang Y."/>
        </authorList>
    </citation>
    <scope>NUCLEOTIDE SEQUENCE [LARGE SCALE GENOMIC DNA]</scope>
    <source>
        <strain evidence="2">cv. Yunnan</strain>
        <tissue evidence="1">Leaves</tissue>
    </source>
</reference>
<comment type="caution">
    <text evidence="1">The sequence shown here is derived from an EMBL/GenBank/DDBJ whole genome shotgun (WGS) entry which is preliminary data.</text>
</comment>